<dbReference type="SUPFAM" id="SSF68906">
    <property type="entry name" value="SAP domain"/>
    <property type="match status" value="1"/>
</dbReference>
<dbReference type="STRING" id="318479.A0A0N4UCY0"/>
<gene>
    <name evidence="2" type="ORF">DME_LOCUS8946</name>
</gene>
<dbReference type="AlphaFoldDB" id="A0A0N4UCY0"/>
<dbReference type="OrthoDB" id="5348404at2759"/>
<evidence type="ECO:0000313" key="3">
    <source>
        <dbReference type="Proteomes" id="UP000038040"/>
    </source>
</evidence>
<dbReference type="Gene3D" id="1.10.720.30">
    <property type="entry name" value="SAP domain"/>
    <property type="match status" value="1"/>
</dbReference>
<keyword evidence="4" id="KW-1185">Reference proteome</keyword>
<evidence type="ECO:0000313" key="2">
    <source>
        <dbReference type="EMBL" id="VDN58973.1"/>
    </source>
</evidence>
<dbReference type="InterPro" id="IPR003034">
    <property type="entry name" value="SAP_dom"/>
</dbReference>
<organism evidence="3 5">
    <name type="scientific">Dracunculus medinensis</name>
    <name type="common">Guinea worm</name>
    <dbReference type="NCBI Taxonomy" id="318479"/>
    <lineage>
        <taxon>Eukaryota</taxon>
        <taxon>Metazoa</taxon>
        <taxon>Ecdysozoa</taxon>
        <taxon>Nematoda</taxon>
        <taxon>Chromadorea</taxon>
        <taxon>Rhabditida</taxon>
        <taxon>Spirurina</taxon>
        <taxon>Dracunculoidea</taxon>
        <taxon>Dracunculidae</taxon>
        <taxon>Dracunculus</taxon>
    </lineage>
</organism>
<reference evidence="5" key="1">
    <citation type="submission" date="2017-02" db="UniProtKB">
        <authorList>
            <consortium name="WormBaseParasite"/>
        </authorList>
    </citation>
    <scope>IDENTIFICATION</scope>
</reference>
<dbReference type="Proteomes" id="UP000274756">
    <property type="component" value="Unassembled WGS sequence"/>
</dbReference>
<dbReference type="PROSITE" id="PS50800">
    <property type="entry name" value="SAP"/>
    <property type="match status" value="1"/>
</dbReference>
<accession>A0A0N4UCY0</accession>
<name>A0A0N4UCY0_DRAME</name>
<feature type="domain" description="SAP" evidence="1">
    <location>
        <begin position="14"/>
        <end position="48"/>
    </location>
</feature>
<dbReference type="EMBL" id="UYYG01001174">
    <property type="protein sequence ID" value="VDN58973.1"/>
    <property type="molecule type" value="Genomic_DNA"/>
</dbReference>
<evidence type="ECO:0000313" key="5">
    <source>
        <dbReference type="WBParaSite" id="DME_0000514701-mRNA-1"/>
    </source>
</evidence>
<dbReference type="WBParaSite" id="DME_0000514701-mRNA-1">
    <property type="protein sequence ID" value="DME_0000514701-mRNA-1"/>
    <property type="gene ID" value="DME_0000514701"/>
</dbReference>
<dbReference type="InterPro" id="IPR036361">
    <property type="entry name" value="SAP_dom_sf"/>
</dbReference>
<protein>
    <submittedName>
        <fullName evidence="5">SAP domain-containing protein</fullName>
    </submittedName>
</protein>
<proteinExistence type="predicted"/>
<dbReference type="Pfam" id="PF02037">
    <property type="entry name" value="SAP"/>
    <property type="match status" value="1"/>
</dbReference>
<sequence>MTPEDEPVIDGRPLSTLKVIELREELGKRGLSKIGNKNILLDIQLTEIK</sequence>
<evidence type="ECO:0000259" key="1">
    <source>
        <dbReference type="PROSITE" id="PS50800"/>
    </source>
</evidence>
<evidence type="ECO:0000313" key="4">
    <source>
        <dbReference type="Proteomes" id="UP000274756"/>
    </source>
</evidence>
<reference evidence="2 4" key="2">
    <citation type="submission" date="2018-11" db="EMBL/GenBank/DDBJ databases">
        <authorList>
            <consortium name="Pathogen Informatics"/>
        </authorList>
    </citation>
    <scope>NUCLEOTIDE SEQUENCE [LARGE SCALE GENOMIC DNA]</scope>
</reference>
<dbReference type="Proteomes" id="UP000038040">
    <property type="component" value="Unplaced"/>
</dbReference>